<organism evidence="2 3">
    <name type="scientific">Sporothrix stenoceras</name>
    <dbReference type="NCBI Taxonomy" id="5173"/>
    <lineage>
        <taxon>Eukaryota</taxon>
        <taxon>Fungi</taxon>
        <taxon>Dikarya</taxon>
        <taxon>Ascomycota</taxon>
        <taxon>Pezizomycotina</taxon>
        <taxon>Sordariomycetes</taxon>
        <taxon>Sordariomycetidae</taxon>
        <taxon>Ophiostomatales</taxon>
        <taxon>Ophiostomataceae</taxon>
        <taxon>Sporothrix</taxon>
    </lineage>
</organism>
<evidence type="ECO:0000313" key="3">
    <source>
        <dbReference type="Proteomes" id="UP001583186"/>
    </source>
</evidence>
<feature type="region of interest" description="Disordered" evidence="1">
    <location>
        <begin position="1"/>
        <end position="80"/>
    </location>
</feature>
<comment type="caution">
    <text evidence="2">The sequence shown here is derived from an EMBL/GenBank/DDBJ whole genome shotgun (WGS) entry which is preliminary data.</text>
</comment>
<feature type="compositionally biased region" description="Basic and acidic residues" evidence="1">
    <location>
        <begin position="21"/>
        <end position="32"/>
    </location>
</feature>
<proteinExistence type="predicted"/>
<gene>
    <name evidence="2" type="ORF">Sste5346_007456</name>
</gene>
<evidence type="ECO:0000313" key="2">
    <source>
        <dbReference type="EMBL" id="KAL1891707.1"/>
    </source>
</evidence>
<keyword evidence="3" id="KW-1185">Reference proteome</keyword>
<reference evidence="2 3" key="1">
    <citation type="journal article" date="2024" name="IMA Fungus">
        <title>IMA Genome - F19 : A genome assembly and annotation guide to empower mycologists, including annotated draft genome sequences of Ceratocystis pirilliformis, Diaporthe australafricana, Fusarium ophioides, Paecilomyces lecythidis, and Sporothrix stenoceras.</title>
        <authorList>
            <person name="Aylward J."/>
            <person name="Wilson A.M."/>
            <person name="Visagie C.M."/>
            <person name="Spraker J."/>
            <person name="Barnes I."/>
            <person name="Buitendag C."/>
            <person name="Ceriani C."/>
            <person name="Del Mar Angel L."/>
            <person name="du Plessis D."/>
            <person name="Fuchs T."/>
            <person name="Gasser K."/>
            <person name="Kramer D."/>
            <person name="Li W."/>
            <person name="Munsamy K."/>
            <person name="Piso A."/>
            <person name="Price J.L."/>
            <person name="Sonnekus B."/>
            <person name="Thomas C."/>
            <person name="van der Nest A."/>
            <person name="van Dijk A."/>
            <person name="van Heerden A."/>
            <person name="van Vuuren N."/>
            <person name="Yilmaz N."/>
            <person name="Duong T.A."/>
            <person name="van der Merwe N.A."/>
            <person name="Wingfield M.J."/>
            <person name="Wingfield B.D."/>
        </authorList>
    </citation>
    <scope>NUCLEOTIDE SEQUENCE [LARGE SCALE GENOMIC DNA]</scope>
    <source>
        <strain evidence="2 3">CMW 5346</strain>
    </source>
</reference>
<feature type="compositionally biased region" description="Polar residues" evidence="1">
    <location>
        <begin position="1"/>
        <end position="19"/>
    </location>
</feature>
<protein>
    <submittedName>
        <fullName evidence="2">Uncharacterized protein</fullName>
    </submittedName>
</protein>
<evidence type="ECO:0000256" key="1">
    <source>
        <dbReference type="SAM" id="MobiDB-lite"/>
    </source>
</evidence>
<accession>A0ABR3YUD7</accession>
<dbReference type="EMBL" id="JAWCUI010000050">
    <property type="protein sequence ID" value="KAL1891707.1"/>
    <property type="molecule type" value="Genomic_DNA"/>
</dbReference>
<sequence length="80" mass="8449">MADNNPQSGSTGQVPANPSSHKHENAGAEALRKAYAKYNVHPTISNPSAIHHKVDQKTPTDNAKDAKDAATDKTGGEETK</sequence>
<dbReference type="Proteomes" id="UP001583186">
    <property type="component" value="Unassembled WGS sequence"/>
</dbReference>
<feature type="compositionally biased region" description="Basic and acidic residues" evidence="1">
    <location>
        <begin position="52"/>
        <end position="80"/>
    </location>
</feature>
<name>A0ABR3YUD7_9PEZI</name>